<evidence type="ECO:0000313" key="9">
    <source>
        <dbReference type="Proteomes" id="UP001596137"/>
    </source>
</evidence>
<comment type="similarity">
    <text evidence="1 6">Belongs to the heat shock protein 70 family.</text>
</comment>
<keyword evidence="3 6" id="KW-0067">ATP-binding</keyword>
<evidence type="ECO:0000256" key="7">
    <source>
        <dbReference type="SAM" id="MobiDB-lite"/>
    </source>
</evidence>
<evidence type="ECO:0000256" key="3">
    <source>
        <dbReference type="ARBA" id="ARBA00022840"/>
    </source>
</evidence>
<dbReference type="InterPro" id="IPR018181">
    <property type="entry name" value="Heat_shock_70_CS"/>
</dbReference>
<dbReference type="InterPro" id="IPR013126">
    <property type="entry name" value="Hsp_70_fam"/>
</dbReference>
<keyword evidence="5" id="KW-0143">Chaperone</keyword>
<protein>
    <submittedName>
        <fullName evidence="8">Hsp70 family protein</fullName>
    </submittedName>
</protein>
<dbReference type="RefSeq" id="WP_380756057.1">
    <property type="nucleotide sequence ID" value="NZ_JBHSRF010000032.1"/>
</dbReference>
<evidence type="ECO:0000256" key="5">
    <source>
        <dbReference type="ARBA" id="ARBA00023186"/>
    </source>
</evidence>
<dbReference type="Gene3D" id="3.30.420.40">
    <property type="match status" value="2"/>
</dbReference>
<dbReference type="PRINTS" id="PR00301">
    <property type="entry name" value="HEATSHOCK70"/>
</dbReference>
<dbReference type="PANTHER" id="PTHR19375">
    <property type="entry name" value="HEAT SHOCK PROTEIN 70KDA"/>
    <property type="match status" value="1"/>
</dbReference>
<dbReference type="PROSITE" id="PS01036">
    <property type="entry name" value="HSP70_3"/>
    <property type="match status" value="1"/>
</dbReference>
<reference evidence="9" key="1">
    <citation type="journal article" date="2019" name="Int. J. Syst. Evol. Microbiol.">
        <title>The Global Catalogue of Microorganisms (GCM) 10K type strain sequencing project: providing services to taxonomists for standard genome sequencing and annotation.</title>
        <authorList>
            <consortium name="The Broad Institute Genomics Platform"/>
            <consortium name="The Broad Institute Genome Sequencing Center for Infectious Disease"/>
            <person name="Wu L."/>
            <person name="Ma J."/>
        </authorList>
    </citation>
    <scope>NUCLEOTIDE SEQUENCE [LARGE SCALE GENOMIC DNA]</scope>
    <source>
        <strain evidence="9">JCM 30346</strain>
    </source>
</reference>
<dbReference type="EMBL" id="JBHSRF010000032">
    <property type="protein sequence ID" value="MFC6083747.1"/>
    <property type="molecule type" value="Genomic_DNA"/>
</dbReference>
<keyword evidence="2 6" id="KW-0547">Nucleotide-binding</keyword>
<gene>
    <name evidence="8" type="ORF">ACFP1K_21450</name>
</gene>
<name>A0ABW1NLX3_9ACTN</name>
<evidence type="ECO:0000256" key="1">
    <source>
        <dbReference type="ARBA" id="ARBA00007381"/>
    </source>
</evidence>
<evidence type="ECO:0000313" key="8">
    <source>
        <dbReference type="EMBL" id="MFC6083747.1"/>
    </source>
</evidence>
<evidence type="ECO:0000256" key="4">
    <source>
        <dbReference type="ARBA" id="ARBA00023016"/>
    </source>
</evidence>
<dbReference type="InterPro" id="IPR043129">
    <property type="entry name" value="ATPase_NBD"/>
</dbReference>
<dbReference type="Pfam" id="PF00012">
    <property type="entry name" value="HSP70"/>
    <property type="match status" value="2"/>
</dbReference>
<feature type="region of interest" description="Disordered" evidence="7">
    <location>
        <begin position="533"/>
        <end position="552"/>
    </location>
</feature>
<dbReference type="Proteomes" id="UP001596137">
    <property type="component" value="Unassembled WGS sequence"/>
</dbReference>
<sequence length="552" mass="60820">MAGTVQRAIGVDFGTSTSLVAEQTGRLPVEIVPLGRSTPWLPSLAGYRGPSLLVGEDADDLGPDHVIRSVKRAITENQETVSAGGRQVDPDEVIVAVLAEIAKRAATAGHPLDTGQEFRLGCPAMWTGEQRTRLVRLAEKAGMPVAGSALIDEPIAAGVAWVNDRFLRYNERPEGRLLVFDMGGGTLDIAVLDIVGGANPEISVLSAVGTSQAGDTLDTAIARTFGDELASRGFHLDDMPYPERAKAVLLREAREAKIRLSEVDRYQIVFRGMGRLPVLTYLREQLEEAFSPQMDVAERLVWAAVREAKMTEQALRRNGEAGRHSPVELRALSPVKLAWEIDYVVLVGGMSRVPYVARRIGGLFPQAQVFDSVGVPADEAIVAGLANTSDYERLNLHRPGFDFVVEWEEAGRPRQETLYAAHTPLYEGWQAWVLSSLYYEKCGRDFPAPSRGAGRLRVRSISGEYVRMRLDGKLVDGLPLRFGDQVLFRMYSDGRIIIKDGSGHSQYIRVDRWPVIRGRDFAELVLNRVPEKHSGGDDQWGYAQKDWAPPGR</sequence>
<proteinExistence type="inferred from homology"/>
<evidence type="ECO:0000256" key="6">
    <source>
        <dbReference type="RuleBase" id="RU003322"/>
    </source>
</evidence>
<accession>A0ABW1NLX3</accession>
<organism evidence="8 9">
    <name type="scientific">Sphaerisporangium aureirubrum</name>
    <dbReference type="NCBI Taxonomy" id="1544736"/>
    <lineage>
        <taxon>Bacteria</taxon>
        <taxon>Bacillati</taxon>
        <taxon>Actinomycetota</taxon>
        <taxon>Actinomycetes</taxon>
        <taxon>Streptosporangiales</taxon>
        <taxon>Streptosporangiaceae</taxon>
        <taxon>Sphaerisporangium</taxon>
    </lineage>
</organism>
<dbReference type="SUPFAM" id="SSF53067">
    <property type="entry name" value="Actin-like ATPase domain"/>
    <property type="match status" value="2"/>
</dbReference>
<dbReference type="Gene3D" id="3.90.640.10">
    <property type="entry name" value="Actin, Chain A, domain 4"/>
    <property type="match status" value="1"/>
</dbReference>
<keyword evidence="4" id="KW-0346">Stress response</keyword>
<keyword evidence="9" id="KW-1185">Reference proteome</keyword>
<evidence type="ECO:0000256" key="2">
    <source>
        <dbReference type="ARBA" id="ARBA00022741"/>
    </source>
</evidence>
<comment type="caution">
    <text evidence="8">The sequence shown here is derived from an EMBL/GenBank/DDBJ whole genome shotgun (WGS) entry which is preliminary data.</text>
</comment>